<evidence type="ECO:0000256" key="1">
    <source>
        <dbReference type="ARBA" id="ARBA00008383"/>
    </source>
</evidence>
<accession>A0A2T6ZQD2</accession>
<sequence length="378" mass="40974">MSLPLSEHLVIEFAGLAPGSPYTGHLLQTYGARVLRIDPHTTPPTPTADTLTEHKRSLKLNLKSTAGHALLLRLLPKATILIDPYRPGVLEKLNLSPATVHAINPKLVYARLTGFRRDGKYAGMAGHDINYLAVSGALSLFGKKGEAPTAPGNVLADFAGGGLVCFCGILLALLDDGREERIVEANMVDGTAGLTSFARFEMAKGAAGAWGNERGGNLLDGGAPFYDTFQTKDGKYMAVGALEQGFYEAFVEGLFAGTGLHGKVPDRIRGNWPVLRERFKERFLQKTRKEWEGIFDGTDACVTPVLEHGDLMARGFEQRPIVTLKGVEVGGSGWTGKMLKPGEGGREALSEWWGLKEGVEWRVSEEGVFEDVRKKAKL</sequence>
<comment type="caution">
    <text evidence="2">The sequence shown here is derived from an EMBL/GenBank/DDBJ whole genome shotgun (WGS) entry which is preliminary data.</text>
</comment>
<keyword evidence="3" id="KW-1185">Reference proteome</keyword>
<evidence type="ECO:0000313" key="3">
    <source>
        <dbReference type="Proteomes" id="UP000244722"/>
    </source>
</evidence>
<organism evidence="2 3">
    <name type="scientific">Tuber borchii</name>
    <name type="common">White truffle</name>
    <dbReference type="NCBI Taxonomy" id="42251"/>
    <lineage>
        <taxon>Eukaryota</taxon>
        <taxon>Fungi</taxon>
        <taxon>Dikarya</taxon>
        <taxon>Ascomycota</taxon>
        <taxon>Pezizomycotina</taxon>
        <taxon>Pezizomycetes</taxon>
        <taxon>Pezizales</taxon>
        <taxon>Tuberaceae</taxon>
        <taxon>Tuber</taxon>
    </lineage>
</organism>
<dbReference type="InterPro" id="IPR003673">
    <property type="entry name" value="CoA-Trfase_fam_III"/>
</dbReference>
<dbReference type="InterPro" id="IPR023606">
    <property type="entry name" value="CoA-Trfase_III_dom_1_sf"/>
</dbReference>
<dbReference type="PANTHER" id="PTHR48228:SF5">
    <property type="entry name" value="ALPHA-METHYLACYL-COA RACEMASE"/>
    <property type="match status" value="1"/>
</dbReference>
<proteinExistence type="inferred from homology"/>
<dbReference type="PANTHER" id="PTHR48228">
    <property type="entry name" value="SUCCINYL-COA--D-CITRAMALATE COA-TRANSFERASE"/>
    <property type="match status" value="1"/>
</dbReference>
<dbReference type="EMBL" id="NESQ01000144">
    <property type="protein sequence ID" value="PUU77691.1"/>
    <property type="molecule type" value="Genomic_DNA"/>
</dbReference>
<dbReference type="InterPro" id="IPR044855">
    <property type="entry name" value="CoA-Trfase_III_dom3_sf"/>
</dbReference>
<dbReference type="STRING" id="42251.A0A2T6ZQD2"/>
<comment type="similarity">
    <text evidence="1">Belongs to the CoA-transferase III family.</text>
</comment>
<gene>
    <name evidence="2" type="ORF">B9Z19DRAFT_1145019</name>
</gene>
<dbReference type="SUPFAM" id="SSF89796">
    <property type="entry name" value="CoA-transferase family III (CaiB/BaiF)"/>
    <property type="match status" value="1"/>
</dbReference>
<name>A0A2T6ZQD2_TUBBO</name>
<dbReference type="Proteomes" id="UP000244722">
    <property type="component" value="Unassembled WGS sequence"/>
</dbReference>
<dbReference type="AlphaFoldDB" id="A0A2T6ZQD2"/>
<dbReference type="OrthoDB" id="16747at2759"/>
<dbReference type="Gene3D" id="3.30.1540.10">
    <property type="entry name" value="formyl-coa transferase, domain 3"/>
    <property type="match status" value="1"/>
</dbReference>
<dbReference type="GO" id="GO:0016740">
    <property type="term" value="F:transferase activity"/>
    <property type="evidence" value="ECO:0007669"/>
    <property type="project" value="UniProtKB-KW"/>
</dbReference>
<protein>
    <submittedName>
        <fullName evidence="2">CoA-transferase family III domain-containing protein</fullName>
    </submittedName>
</protein>
<keyword evidence="2" id="KW-0808">Transferase</keyword>
<evidence type="ECO:0000313" key="2">
    <source>
        <dbReference type="EMBL" id="PUU77691.1"/>
    </source>
</evidence>
<dbReference type="Pfam" id="PF02515">
    <property type="entry name" value="CoA_transf_3"/>
    <property type="match status" value="1"/>
</dbReference>
<dbReference type="Gene3D" id="3.40.50.10540">
    <property type="entry name" value="Crotonobetainyl-coa:carnitine coa-transferase, domain 1"/>
    <property type="match status" value="1"/>
</dbReference>
<reference evidence="2 3" key="1">
    <citation type="submission" date="2017-04" db="EMBL/GenBank/DDBJ databases">
        <title>Draft genome sequence of Tuber borchii Vittad., a whitish edible truffle.</title>
        <authorList>
            <consortium name="DOE Joint Genome Institute"/>
            <person name="Murat C."/>
            <person name="Kuo A."/>
            <person name="Barry K.W."/>
            <person name="Clum A."/>
            <person name="Dockter R.B."/>
            <person name="Fauchery L."/>
            <person name="Iotti M."/>
            <person name="Kohler A."/>
            <person name="Labutti K."/>
            <person name="Lindquist E.A."/>
            <person name="Lipzen A."/>
            <person name="Ohm R.A."/>
            <person name="Wang M."/>
            <person name="Grigoriev I.V."/>
            <person name="Zambonelli A."/>
            <person name="Martin F.M."/>
        </authorList>
    </citation>
    <scope>NUCLEOTIDE SEQUENCE [LARGE SCALE GENOMIC DNA]</scope>
    <source>
        <strain evidence="2 3">Tbo3840</strain>
    </source>
</reference>
<dbReference type="InterPro" id="IPR050509">
    <property type="entry name" value="CoA-transferase_III"/>
</dbReference>